<protein>
    <submittedName>
        <fullName evidence="1">Uncharacterized protein</fullName>
    </submittedName>
</protein>
<evidence type="ECO:0000313" key="1">
    <source>
        <dbReference type="EMBL" id="AIY90945.1"/>
    </source>
</evidence>
<organism evidence="1 2">
    <name type="scientific">Geoglobus acetivorans</name>
    <dbReference type="NCBI Taxonomy" id="565033"/>
    <lineage>
        <taxon>Archaea</taxon>
        <taxon>Methanobacteriati</taxon>
        <taxon>Methanobacteriota</taxon>
        <taxon>Archaeoglobi</taxon>
        <taxon>Archaeoglobales</taxon>
        <taxon>Archaeoglobaceae</taxon>
        <taxon>Geoglobus</taxon>
    </lineage>
</organism>
<dbReference type="Proteomes" id="UP000030624">
    <property type="component" value="Chromosome"/>
</dbReference>
<dbReference type="RefSeq" id="WP_048092997.1">
    <property type="nucleotide sequence ID" value="NZ_CP009552.1"/>
</dbReference>
<dbReference type="EMBL" id="CP009552">
    <property type="protein sequence ID" value="AIY90945.1"/>
    <property type="molecule type" value="Genomic_DNA"/>
</dbReference>
<dbReference type="AlphaFoldDB" id="A0A0A7GFT6"/>
<gene>
    <name evidence="1" type="ORF">GACE_1919</name>
</gene>
<name>A0A0A7GFT6_GEOAI</name>
<dbReference type="KEGG" id="gac:GACE_1919"/>
<accession>A0A0A7GFT6</accession>
<evidence type="ECO:0000313" key="2">
    <source>
        <dbReference type="Proteomes" id="UP000030624"/>
    </source>
</evidence>
<proteinExistence type="predicted"/>
<dbReference type="GeneID" id="24798493"/>
<dbReference type="HOGENOM" id="CLU_2874928_0_0_2"/>
<sequence length="63" mass="7698">MEFSVHSGFKALPFFFIYTIPWEPRYGWKAYTGGKTLEFKIEKKGWQVVDGEERIRMVYQRMW</sequence>
<dbReference type="eggNOG" id="arCOG05283">
    <property type="taxonomic scope" value="Archaea"/>
</dbReference>
<reference evidence="1 2" key="1">
    <citation type="journal article" date="2015" name="Appl. Environ. Microbiol.">
        <title>The Geoglobus acetivorans genome: Fe(III) reduction, acetate utilization, autotrophic growth, and degradation of aromatic compounds in a hyperthermophilic archaeon.</title>
        <authorList>
            <person name="Mardanov A.V."/>
            <person name="Slododkina G.B."/>
            <person name="Slobodkin A.I."/>
            <person name="Beletsky A.V."/>
            <person name="Gavrilov S.N."/>
            <person name="Kublanov I.V."/>
            <person name="Bonch-Osmolovskaya E.A."/>
            <person name="Skryabin K.G."/>
            <person name="Ravin N.V."/>
        </authorList>
    </citation>
    <scope>NUCLEOTIDE SEQUENCE [LARGE SCALE GENOMIC DNA]</scope>
    <source>
        <strain evidence="1 2">SBH6</strain>
    </source>
</reference>